<accession>A0A1P9WYC6</accession>
<feature type="coiled-coil region" evidence="5">
    <location>
        <begin position="162"/>
        <end position="196"/>
    </location>
</feature>
<dbReference type="PANTHER" id="PTHR30386">
    <property type="entry name" value="MEMBRANE FUSION SUBUNIT OF EMRAB-TOLC MULTIDRUG EFFLUX PUMP"/>
    <property type="match status" value="1"/>
</dbReference>
<evidence type="ECO:0000256" key="4">
    <source>
        <dbReference type="ARBA" id="ARBA00023136"/>
    </source>
</evidence>
<sequence length="426" mass="48677">MYDAAGQSEAVSEVLSQPPASIVRWGTTVLFGALLLLLAGAWFIRYPDVIPGNALITTEQPPLKLLARANGRLTSLLVDDNTFVKRGTLLAEIDNTTRLENIPKLHRFITDARRLLADPTYTLPLLPEGIALGDAQDDYNHIVKSYREHKRLLTDSYHGQQAAMLQQQITDYQQLIDLNERQLVLTEQEYGNAEQKYQTNASLYRQKVHSRLEFLDMENNFLQKKKERETFRKVIVENRLILADKRRQLSEMSYQLLQKTRSHRDNIELHVRDIENALQVWQYTYVLTAPTDGKLIYLSQLVKNQPVRIADTLFAVLPASRQPYVGFVTVPAQGAGKVRVGQWVVIKLNDFPYREYGVLRGRVMKIAPTTTPRTYRLQVSLPNGLVSSYAKTLRFKPEMTGSAEIITDDMRLLERAFHNLRGLAAN</sequence>
<feature type="domain" description="AprE-like beta-barrel" evidence="7">
    <location>
        <begin position="328"/>
        <end position="407"/>
    </location>
</feature>
<keyword evidence="2 6" id="KW-0812">Transmembrane</keyword>
<dbReference type="AlphaFoldDB" id="A0A1P9WYC6"/>
<organism evidence="8 9">
    <name type="scientific">Spirosoma montaniterrae</name>
    <dbReference type="NCBI Taxonomy" id="1178516"/>
    <lineage>
        <taxon>Bacteria</taxon>
        <taxon>Pseudomonadati</taxon>
        <taxon>Bacteroidota</taxon>
        <taxon>Cytophagia</taxon>
        <taxon>Cytophagales</taxon>
        <taxon>Cytophagaceae</taxon>
        <taxon>Spirosoma</taxon>
    </lineage>
</organism>
<dbReference type="PANTHER" id="PTHR30386:SF26">
    <property type="entry name" value="TRANSPORT PROTEIN COMB"/>
    <property type="match status" value="1"/>
</dbReference>
<feature type="transmembrane region" description="Helical" evidence="6">
    <location>
        <begin position="22"/>
        <end position="44"/>
    </location>
</feature>
<dbReference type="KEGG" id="smon:AWR27_14160"/>
<evidence type="ECO:0000259" key="7">
    <source>
        <dbReference type="Pfam" id="PF26002"/>
    </source>
</evidence>
<evidence type="ECO:0000256" key="5">
    <source>
        <dbReference type="SAM" id="Coils"/>
    </source>
</evidence>
<name>A0A1P9WYC6_9BACT</name>
<protein>
    <recommendedName>
        <fullName evidence="7">AprE-like beta-barrel domain-containing protein</fullName>
    </recommendedName>
</protein>
<gene>
    <name evidence="8" type="ORF">AWR27_14160</name>
</gene>
<dbReference type="InterPro" id="IPR058982">
    <property type="entry name" value="Beta-barrel_AprE"/>
</dbReference>
<evidence type="ECO:0000256" key="2">
    <source>
        <dbReference type="ARBA" id="ARBA00022692"/>
    </source>
</evidence>
<dbReference type="InterPro" id="IPR050739">
    <property type="entry name" value="MFP"/>
</dbReference>
<dbReference type="PRINTS" id="PR01490">
    <property type="entry name" value="RTXTOXIND"/>
</dbReference>
<evidence type="ECO:0000256" key="3">
    <source>
        <dbReference type="ARBA" id="ARBA00022989"/>
    </source>
</evidence>
<evidence type="ECO:0000313" key="8">
    <source>
        <dbReference type="EMBL" id="AQG80364.1"/>
    </source>
</evidence>
<dbReference type="GO" id="GO:0016020">
    <property type="term" value="C:membrane"/>
    <property type="evidence" value="ECO:0007669"/>
    <property type="project" value="UniProtKB-SubCell"/>
</dbReference>
<dbReference type="STRING" id="1178516.AWR27_14160"/>
<evidence type="ECO:0000256" key="1">
    <source>
        <dbReference type="ARBA" id="ARBA00004167"/>
    </source>
</evidence>
<evidence type="ECO:0000256" key="6">
    <source>
        <dbReference type="SAM" id="Phobius"/>
    </source>
</evidence>
<keyword evidence="9" id="KW-1185">Reference proteome</keyword>
<dbReference type="Gene3D" id="2.40.30.170">
    <property type="match status" value="1"/>
</dbReference>
<proteinExistence type="predicted"/>
<dbReference type="Gene3D" id="2.40.50.100">
    <property type="match status" value="1"/>
</dbReference>
<keyword evidence="3 6" id="KW-1133">Transmembrane helix</keyword>
<comment type="subcellular location">
    <subcellularLocation>
        <location evidence="1">Membrane</location>
        <topology evidence="1">Single-pass membrane protein</topology>
    </subcellularLocation>
</comment>
<dbReference type="Proteomes" id="UP000187941">
    <property type="component" value="Chromosome"/>
</dbReference>
<evidence type="ECO:0000313" key="9">
    <source>
        <dbReference type="Proteomes" id="UP000187941"/>
    </source>
</evidence>
<keyword evidence="5" id="KW-0175">Coiled coil</keyword>
<dbReference type="Pfam" id="PF26002">
    <property type="entry name" value="Beta-barrel_AprE"/>
    <property type="match status" value="1"/>
</dbReference>
<reference evidence="8 9" key="1">
    <citation type="submission" date="2016-01" db="EMBL/GenBank/DDBJ databases">
        <authorList>
            <person name="Oliw E.H."/>
        </authorList>
    </citation>
    <scope>NUCLEOTIDE SEQUENCE [LARGE SCALE GENOMIC DNA]</scope>
    <source>
        <strain evidence="8 9">DY10</strain>
    </source>
</reference>
<keyword evidence="4 6" id="KW-0472">Membrane</keyword>
<dbReference type="EMBL" id="CP014263">
    <property type="protein sequence ID" value="AQG80364.1"/>
    <property type="molecule type" value="Genomic_DNA"/>
</dbReference>